<name>A0A6J7X4B6_9CAUD</name>
<accession>A0A6J7X4B6</accession>
<sequence length="681" mass="69984">KKRLLSVAELQAGEAAAGGGGVAAPPPLQVATGATFSTDQDIANAMALNQLWANGATIDQMNAKSIELTTSPLSQASIEFLQRNINNRNIPAVSPASSGKREGGAPGELSAVGAGLFRGATANLGEELVNVFDPAAAAKLQAASEYAQSESPIITTGSELVGGVLSPLARVGNLARGASPIAREALSGAVYGALYGAGEADPNAGIRDRLSGAFIGGATGGAGGALGGKIAQSLGGGGAATQEAVQAAESAGIPVMASDVVPPTTFAGKAVQQAGERIPLVGTGGLREAQQQARGDAVTQLLTEYGVNDPTLAKRVATSLSDTRKAVIRKYKDMKDQVINPLASAGVVPVNNAIQAIDDQIVQLSRRATPAADEAIAELQNIKNTLQGRDLFALEAYRADELSKAFADEAKFSVAARDIGEKALRAIYDPVRKDMGEFIRAKGGPNDFVKWKVANKKLSEGADELRKSTLKAVLSDANQTPEAVWRLLFSNKPSDVATLYRNLDAQGKAAARSAIMDKVFRDIAGEGGTIDAVTPEKFLTAMRKQGAQLRIFFKGDEAERVQGLIKALKLTSRAGQANVMTQSGQQAVPILGAATLTGAVAGLLGDAATGFTTGLSTVGVAGTIGGLARILESGPVKNALLAMQKAKPIDQNKAAQRVIDTIRAASAQAGGNLPSSEPMPQ</sequence>
<evidence type="ECO:0008006" key="2">
    <source>
        <dbReference type="Google" id="ProtNLM"/>
    </source>
</evidence>
<protein>
    <recommendedName>
        <fullName evidence="2">Injection protein</fullName>
    </recommendedName>
</protein>
<evidence type="ECO:0000313" key="1">
    <source>
        <dbReference type="EMBL" id="CAB5225661.1"/>
    </source>
</evidence>
<gene>
    <name evidence="1" type="ORF">UFOVP749_53</name>
</gene>
<organism evidence="1">
    <name type="scientific">uncultured Caudovirales phage</name>
    <dbReference type="NCBI Taxonomy" id="2100421"/>
    <lineage>
        <taxon>Viruses</taxon>
        <taxon>Duplodnaviria</taxon>
        <taxon>Heunggongvirae</taxon>
        <taxon>Uroviricota</taxon>
        <taxon>Caudoviricetes</taxon>
        <taxon>Peduoviridae</taxon>
        <taxon>Maltschvirus</taxon>
        <taxon>Maltschvirus maltsch</taxon>
    </lineage>
</organism>
<proteinExistence type="predicted"/>
<reference evidence="1" key="1">
    <citation type="submission" date="2020-05" db="EMBL/GenBank/DDBJ databases">
        <authorList>
            <person name="Chiriac C."/>
            <person name="Salcher M."/>
            <person name="Ghai R."/>
            <person name="Kavagutti S V."/>
        </authorList>
    </citation>
    <scope>NUCLEOTIDE SEQUENCE</scope>
</reference>
<feature type="non-terminal residue" evidence="1">
    <location>
        <position position="1"/>
    </location>
</feature>
<dbReference type="EMBL" id="LR798344">
    <property type="protein sequence ID" value="CAB5225661.1"/>
    <property type="molecule type" value="Genomic_DNA"/>
</dbReference>